<name>A0AAD7M6Z6_MYCRO</name>
<reference evidence="2" key="1">
    <citation type="submission" date="2023-03" db="EMBL/GenBank/DDBJ databases">
        <title>Massive genome expansion in bonnet fungi (Mycena s.s.) driven by repeated elements and novel gene families across ecological guilds.</title>
        <authorList>
            <consortium name="Lawrence Berkeley National Laboratory"/>
            <person name="Harder C.B."/>
            <person name="Miyauchi S."/>
            <person name="Viragh M."/>
            <person name="Kuo A."/>
            <person name="Thoen E."/>
            <person name="Andreopoulos B."/>
            <person name="Lu D."/>
            <person name="Skrede I."/>
            <person name="Drula E."/>
            <person name="Henrissat B."/>
            <person name="Morin E."/>
            <person name="Kohler A."/>
            <person name="Barry K."/>
            <person name="LaButti K."/>
            <person name="Morin E."/>
            <person name="Salamov A."/>
            <person name="Lipzen A."/>
            <person name="Mereny Z."/>
            <person name="Hegedus B."/>
            <person name="Baldrian P."/>
            <person name="Stursova M."/>
            <person name="Weitz H."/>
            <person name="Taylor A."/>
            <person name="Grigoriev I.V."/>
            <person name="Nagy L.G."/>
            <person name="Martin F."/>
            <person name="Kauserud H."/>
        </authorList>
    </citation>
    <scope>NUCLEOTIDE SEQUENCE</scope>
    <source>
        <strain evidence="2">CBHHK067</strain>
    </source>
</reference>
<proteinExistence type="predicted"/>
<accession>A0AAD7M6Z6</accession>
<dbReference type="Proteomes" id="UP001221757">
    <property type="component" value="Unassembled WGS sequence"/>
</dbReference>
<dbReference type="EMBL" id="JARKIE010000010">
    <property type="protein sequence ID" value="KAJ7704302.1"/>
    <property type="molecule type" value="Genomic_DNA"/>
</dbReference>
<comment type="caution">
    <text evidence="2">The sequence shown here is derived from an EMBL/GenBank/DDBJ whole genome shotgun (WGS) entry which is preliminary data.</text>
</comment>
<evidence type="ECO:0000259" key="1">
    <source>
        <dbReference type="Pfam" id="PF17667"/>
    </source>
</evidence>
<feature type="domain" description="Fungal-type protein kinase" evidence="1">
    <location>
        <begin position="2"/>
        <end position="198"/>
    </location>
</feature>
<dbReference type="PANTHER" id="PTHR38248">
    <property type="entry name" value="FUNK1 6"/>
    <property type="match status" value="1"/>
</dbReference>
<evidence type="ECO:0000313" key="2">
    <source>
        <dbReference type="EMBL" id="KAJ7704302.1"/>
    </source>
</evidence>
<dbReference type="Pfam" id="PF17667">
    <property type="entry name" value="Pkinase_fungal"/>
    <property type="match status" value="1"/>
</dbReference>
<gene>
    <name evidence="2" type="ORF">B0H17DRAFT_921412</name>
</gene>
<dbReference type="PANTHER" id="PTHR38248:SF2">
    <property type="entry name" value="FUNK1 11"/>
    <property type="match status" value="1"/>
</dbReference>
<protein>
    <recommendedName>
        <fullName evidence="1">Fungal-type protein kinase domain-containing protein</fullName>
    </recommendedName>
</protein>
<dbReference type="InterPro" id="IPR040976">
    <property type="entry name" value="Pkinase_fungal"/>
</dbReference>
<sequence>MRRFIISLSFMGPNVRLFIFDRAGLVTTLPFDLHQEPESFVRVMAALMFAEPAVLGYDTSIIKTPTGRFIDVDGVRYTLVKTLFVSDVVRGRGTVCWHARHDGQDFVIKDTWADNSRPHTEAGILRKAQDVEGVPKVIADVVVEINGVPGSTDALRSIIMSTTGPTSKFSKKYSTIEQRIHRRLVLTPFGHALYHFAS</sequence>
<organism evidence="2 3">
    <name type="scientific">Mycena rosella</name>
    <name type="common">Pink bonnet</name>
    <name type="synonym">Agaricus rosellus</name>
    <dbReference type="NCBI Taxonomy" id="1033263"/>
    <lineage>
        <taxon>Eukaryota</taxon>
        <taxon>Fungi</taxon>
        <taxon>Dikarya</taxon>
        <taxon>Basidiomycota</taxon>
        <taxon>Agaricomycotina</taxon>
        <taxon>Agaricomycetes</taxon>
        <taxon>Agaricomycetidae</taxon>
        <taxon>Agaricales</taxon>
        <taxon>Marasmiineae</taxon>
        <taxon>Mycenaceae</taxon>
        <taxon>Mycena</taxon>
    </lineage>
</organism>
<dbReference type="AlphaFoldDB" id="A0AAD7M6Z6"/>
<keyword evidence="3" id="KW-1185">Reference proteome</keyword>
<evidence type="ECO:0000313" key="3">
    <source>
        <dbReference type="Proteomes" id="UP001221757"/>
    </source>
</evidence>